<dbReference type="PANTHER" id="PTHR43798:SF33">
    <property type="entry name" value="HYDROLASE, PUTATIVE (AFU_ORTHOLOGUE AFUA_2G14860)-RELATED"/>
    <property type="match status" value="1"/>
</dbReference>
<evidence type="ECO:0000259" key="1">
    <source>
        <dbReference type="Pfam" id="PF00561"/>
    </source>
</evidence>
<evidence type="ECO:0000313" key="2">
    <source>
        <dbReference type="EMBL" id="NBC35352.1"/>
    </source>
</evidence>
<dbReference type="RefSeq" id="WP_161716622.1">
    <property type="nucleotide sequence ID" value="NZ_JAAAPO010000001.1"/>
</dbReference>
<keyword evidence="3" id="KW-1185">Reference proteome</keyword>
<comment type="caution">
    <text evidence="2">The sequence shown here is derived from an EMBL/GenBank/DDBJ whole genome shotgun (WGS) entry which is preliminary data.</text>
</comment>
<dbReference type="PRINTS" id="PR00111">
    <property type="entry name" value="ABHYDROLASE"/>
</dbReference>
<dbReference type="InterPro" id="IPR050266">
    <property type="entry name" value="AB_hydrolase_sf"/>
</dbReference>
<evidence type="ECO:0000313" key="3">
    <source>
        <dbReference type="Proteomes" id="UP000753724"/>
    </source>
</evidence>
<protein>
    <submittedName>
        <fullName evidence="2">Alpha/beta fold hydrolase</fullName>
    </submittedName>
</protein>
<sequence length="314" mass="33105">MINRRDLAKGLGMIGALAAGPAIARPRPATPVPPVALPTPPAGPWSGFGQIRRGGGVLHYATLGTDTSRPPVVVLHKLGGWLSDWRHVAPALADGRRVIAFDLPGHGGSRMDGAPPYIHTLAETAAMLVGALDEMALAKIDLLGTSLGGCVGVVMAAQHPDRVRRLAVISSALGGRKTLAEVRAAVEEKLKPIFDAQGMPLPTPPELLVNTFGMVHPDAINPEGIASRRAAGLWLQPSERGVGVTDLRAALRRVECPTLLVYGQFDKAYPRFRPFAEAALRDARTEVVPNSGAFVIQDNPEATAPILKAFVEGA</sequence>
<proteinExistence type="predicted"/>
<gene>
    <name evidence="2" type="ORF">GTZ99_02135</name>
</gene>
<dbReference type="GO" id="GO:0016787">
    <property type="term" value="F:hydrolase activity"/>
    <property type="evidence" value="ECO:0007669"/>
    <property type="project" value="UniProtKB-KW"/>
</dbReference>
<dbReference type="InterPro" id="IPR000073">
    <property type="entry name" value="AB_hydrolase_1"/>
</dbReference>
<dbReference type="Proteomes" id="UP000753724">
    <property type="component" value="Unassembled WGS sequence"/>
</dbReference>
<organism evidence="2 3">
    <name type="scientific">Novosphingobium ovatum</name>
    <dbReference type="NCBI Taxonomy" id="1908523"/>
    <lineage>
        <taxon>Bacteria</taxon>
        <taxon>Pseudomonadati</taxon>
        <taxon>Pseudomonadota</taxon>
        <taxon>Alphaproteobacteria</taxon>
        <taxon>Sphingomonadales</taxon>
        <taxon>Sphingomonadaceae</taxon>
        <taxon>Novosphingobium</taxon>
    </lineage>
</organism>
<keyword evidence="2" id="KW-0378">Hydrolase</keyword>
<feature type="domain" description="AB hydrolase-1" evidence="1">
    <location>
        <begin position="70"/>
        <end position="171"/>
    </location>
</feature>
<dbReference type="Gene3D" id="3.40.50.1820">
    <property type="entry name" value="alpha/beta hydrolase"/>
    <property type="match status" value="1"/>
</dbReference>
<accession>A0ABW9XA00</accession>
<dbReference type="InterPro" id="IPR029058">
    <property type="entry name" value="AB_hydrolase_fold"/>
</dbReference>
<dbReference type="EMBL" id="JAAAPO010000001">
    <property type="protein sequence ID" value="NBC35352.1"/>
    <property type="molecule type" value="Genomic_DNA"/>
</dbReference>
<dbReference type="SUPFAM" id="SSF53474">
    <property type="entry name" value="alpha/beta-Hydrolases"/>
    <property type="match status" value="1"/>
</dbReference>
<reference evidence="3" key="1">
    <citation type="submission" date="2020-01" db="EMBL/GenBank/DDBJ databases">
        <title>Sphingomonas sp. strain CSW-10.</title>
        <authorList>
            <person name="Chen W.-M."/>
        </authorList>
    </citation>
    <scope>NUCLEOTIDE SEQUENCE [LARGE SCALE GENOMIC DNA]</scope>
    <source>
        <strain evidence="3">FSY-8</strain>
    </source>
</reference>
<dbReference type="Pfam" id="PF00561">
    <property type="entry name" value="Abhydrolase_1"/>
    <property type="match status" value="1"/>
</dbReference>
<name>A0ABW9XA00_9SPHN</name>
<dbReference type="PANTHER" id="PTHR43798">
    <property type="entry name" value="MONOACYLGLYCEROL LIPASE"/>
    <property type="match status" value="1"/>
</dbReference>